<name>A0AAW0FIN2_9APHY</name>
<evidence type="ECO:0000313" key="2">
    <source>
        <dbReference type="EMBL" id="KAK7680923.1"/>
    </source>
</evidence>
<gene>
    <name evidence="2" type="ORF">QCA50_015974</name>
</gene>
<evidence type="ECO:0000256" key="1">
    <source>
        <dbReference type="SAM" id="Phobius"/>
    </source>
</evidence>
<dbReference type="AlphaFoldDB" id="A0AAW0FIN2"/>
<reference evidence="2 3" key="1">
    <citation type="submission" date="2022-09" db="EMBL/GenBank/DDBJ databases">
        <authorList>
            <person name="Palmer J.M."/>
        </authorList>
    </citation>
    <scope>NUCLEOTIDE SEQUENCE [LARGE SCALE GENOMIC DNA]</scope>
    <source>
        <strain evidence="2 3">DSM 7382</strain>
    </source>
</reference>
<feature type="transmembrane region" description="Helical" evidence="1">
    <location>
        <begin position="38"/>
        <end position="56"/>
    </location>
</feature>
<evidence type="ECO:0000313" key="3">
    <source>
        <dbReference type="Proteomes" id="UP001385951"/>
    </source>
</evidence>
<dbReference type="Proteomes" id="UP001385951">
    <property type="component" value="Unassembled WGS sequence"/>
</dbReference>
<dbReference type="EMBL" id="JASBNA010000045">
    <property type="protein sequence ID" value="KAK7680923.1"/>
    <property type="molecule type" value="Genomic_DNA"/>
</dbReference>
<keyword evidence="3" id="KW-1185">Reference proteome</keyword>
<keyword evidence="1" id="KW-0472">Membrane</keyword>
<organism evidence="2 3">
    <name type="scientific">Cerrena zonata</name>
    <dbReference type="NCBI Taxonomy" id="2478898"/>
    <lineage>
        <taxon>Eukaryota</taxon>
        <taxon>Fungi</taxon>
        <taxon>Dikarya</taxon>
        <taxon>Basidiomycota</taxon>
        <taxon>Agaricomycotina</taxon>
        <taxon>Agaricomycetes</taxon>
        <taxon>Polyporales</taxon>
        <taxon>Cerrenaceae</taxon>
        <taxon>Cerrena</taxon>
    </lineage>
</organism>
<sequence>MLLPDCNTLANITKLLSVKSESEEEDEDDDSSDEKSSVLLFFLLLLLDLGFPNFSLGT</sequence>
<keyword evidence="1" id="KW-0812">Transmembrane</keyword>
<keyword evidence="1" id="KW-1133">Transmembrane helix</keyword>
<accession>A0AAW0FIN2</accession>
<protein>
    <submittedName>
        <fullName evidence="2">Uncharacterized protein</fullName>
    </submittedName>
</protein>
<proteinExistence type="predicted"/>
<comment type="caution">
    <text evidence="2">The sequence shown here is derived from an EMBL/GenBank/DDBJ whole genome shotgun (WGS) entry which is preliminary data.</text>
</comment>